<feature type="transmembrane region" description="Helical" evidence="2">
    <location>
        <begin position="42"/>
        <end position="63"/>
    </location>
</feature>
<reference evidence="3 4" key="1">
    <citation type="submission" date="2021-06" db="EMBL/GenBank/DDBJ databases">
        <authorList>
            <person name="Palmer J.M."/>
        </authorList>
    </citation>
    <scope>NUCLEOTIDE SEQUENCE [LARGE SCALE GENOMIC DNA]</scope>
    <source>
        <strain evidence="3 4">AS_MEX2019</strain>
        <tissue evidence="3">Muscle</tissue>
    </source>
</reference>
<name>A0ABV1A6E6_9TELE</name>
<evidence type="ECO:0000256" key="1">
    <source>
        <dbReference type="SAM" id="MobiDB-lite"/>
    </source>
</evidence>
<proteinExistence type="predicted"/>
<organism evidence="3 4">
    <name type="scientific">Ameca splendens</name>
    <dbReference type="NCBI Taxonomy" id="208324"/>
    <lineage>
        <taxon>Eukaryota</taxon>
        <taxon>Metazoa</taxon>
        <taxon>Chordata</taxon>
        <taxon>Craniata</taxon>
        <taxon>Vertebrata</taxon>
        <taxon>Euteleostomi</taxon>
        <taxon>Actinopterygii</taxon>
        <taxon>Neopterygii</taxon>
        <taxon>Teleostei</taxon>
        <taxon>Neoteleostei</taxon>
        <taxon>Acanthomorphata</taxon>
        <taxon>Ovalentaria</taxon>
        <taxon>Atherinomorphae</taxon>
        <taxon>Cyprinodontiformes</taxon>
        <taxon>Goodeidae</taxon>
        <taxon>Ameca</taxon>
    </lineage>
</organism>
<keyword evidence="2" id="KW-0812">Transmembrane</keyword>
<keyword evidence="2" id="KW-1133">Transmembrane helix</keyword>
<keyword evidence="2" id="KW-0472">Membrane</keyword>
<comment type="caution">
    <text evidence="3">The sequence shown here is derived from an EMBL/GenBank/DDBJ whole genome shotgun (WGS) entry which is preliminary data.</text>
</comment>
<feature type="compositionally biased region" description="Low complexity" evidence="1">
    <location>
        <begin position="91"/>
        <end position="103"/>
    </location>
</feature>
<feature type="region of interest" description="Disordered" evidence="1">
    <location>
        <begin position="72"/>
        <end position="120"/>
    </location>
</feature>
<dbReference type="Proteomes" id="UP001469553">
    <property type="component" value="Unassembled WGS sequence"/>
</dbReference>
<gene>
    <name evidence="3" type="ORF">AMECASPLE_005846</name>
</gene>
<protein>
    <submittedName>
        <fullName evidence="3">Uncharacterized protein</fullName>
    </submittedName>
</protein>
<evidence type="ECO:0000313" key="3">
    <source>
        <dbReference type="EMBL" id="MEQ2313821.1"/>
    </source>
</evidence>
<dbReference type="EMBL" id="JAHRIP010084913">
    <property type="protein sequence ID" value="MEQ2313821.1"/>
    <property type="molecule type" value="Genomic_DNA"/>
</dbReference>
<sequence length="120" mass="13407">MQIFFKMEKRTSIKIKITGSASVHSEDVDVISLCSDHNLDKLHLLTGLYSLVIYFAQSVLIVNMNNAKAERLKQNQGHGDYVSTVRGPNASGSRTRSSSSKSQEPSKEHENWQGHVCCQK</sequence>
<accession>A0ABV1A6E6</accession>
<evidence type="ECO:0000256" key="2">
    <source>
        <dbReference type="SAM" id="Phobius"/>
    </source>
</evidence>
<evidence type="ECO:0000313" key="4">
    <source>
        <dbReference type="Proteomes" id="UP001469553"/>
    </source>
</evidence>
<keyword evidence="4" id="KW-1185">Reference proteome</keyword>